<comment type="cofactor">
    <cofactor evidence="1">
        <name>L-ascorbate</name>
        <dbReference type="ChEBI" id="CHEBI:38290"/>
    </cofactor>
</comment>
<accession>A0ABS2BPC1</accession>
<dbReference type="InterPro" id="IPR006620">
    <property type="entry name" value="Pro_4_hyd_alph"/>
</dbReference>
<dbReference type="RefSeq" id="WP_203539696.1">
    <property type="nucleotide sequence ID" value="NZ_JAESND010000010.1"/>
</dbReference>
<keyword evidence="3" id="KW-0847">Vitamin C</keyword>
<dbReference type="InterPro" id="IPR005123">
    <property type="entry name" value="Oxoglu/Fe-dep_dioxygenase_dom"/>
</dbReference>
<dbReference type="PANTHER" id="PTHR12907:SF26">
    <property type="entry name" value="HIF PROLYL HYDROXYLASE, ISOFORM C"/>
    <property type="match status" value="1"/>
</dbReference>
<evidence type="ECO:0000313" key="9">
    <source>
        <dbReference type="Proteomes" id="UP000809431"/>
    </source>
</evidence>
<sequence length="195" mass="21381">MSGFDCVVNALVETGWCVLPGFLTPAEVAALVASSQARRGDFARAGVGRAGGHAVNGEIRGDEVLWLDDADPAAALALARLDALRGELNAALYLGLAELECHLAVYPAGRFYKRHLDQHRGEDTRVVTIVLYLNPEWGETDGGELRLYLDDGSHTDVVPHGGTLAVFMSDRFEHEVKPAQRERWSLTGWFRRRAL</sequence>
<keyword evidence="5" id="KW-0560">Oxidoreductase</keyword>
<keyword evidence="6" id="KW-0408">Iron</keyword>
<reference evidence="8 9" key="1">
    <citation type="submission" date="2021-01" db="EMBL/GenBank/DDBJ databases">
        <title>Draft Genome Sequence and Polyhydroxyalkanoate Biosynthetic Potential of Jeongeupia naejangsanensis Type Strain DSM 24253.</title>
        <authorList>
            <person name="Turrini P."/>
            <person name="Artuso I."/>
            <person name="Lugli G.A."/>
            <person name="Frangipani E."/>
            <person name="Ventura M."/>
            <person name="Visca P."/>
        </authorList>
    </citation>
    <scope>NUCLEOTIDE SEQUENCE [LARGE SCALE GENOMIC DNA]</scope>
    <source>
        <strain evidence="8 9">DSM 24253</strain>
    </source>
</reference>
<name>A0ABS2BPC1_9NEIS</name>
<feature type="domain" description="Fe2OG dioxygenase" evidence="7">
    <location>
        <begin position="97"/>
        <end position="192"/>
    </location>
</feature>
<evidence type="ECO:0000313" key="8">
    <source>
        <dbReference type="EMBL" id="MBM3117480.1"/>
    </source>
</evidence>
<keyword evidence="4" id="KW-0223">Dioxygenase</keyword>
<evidence type="ECO:0000256" key="3">
    <source>
        <dbReference type="ARBA" id="ARBA00022896"/>
    </source>
</evidence>
<keyword evidence="9" id="KW-1185">Reference proteome</keyword>
<comment type="caution">
    <text evidence="8">The sequence shown here is derived from an EMBL/GenBank/DDBJ whole genome shotgun (WGS) entry which is preliminary data.</text>
</comment>
<protein>
    <submittedName>
        <fullName evidence="8">2OG-Fe(II) oxygenase</fullName>
    </submittedName>
</protein>
<evidence type="ECO:0000256" key="4">
    <source>
        <dbReference type="ARBA" id="ARBA00022964"/>
    </source>
</evidence>
<dbReference type="Proteomes" id="UP000809431">
    <property type="component" value="Unassembled WGS sequence"/>
</dbReference>
<proteinExistence type="predicted"/>
<evidence type="ECO:0000256" key="6">
    <source>
        <dbReference type="ARBA" id="ARBA00023004"/>
    </source>
</evidence>
<dbReference type="Gene3D" id="2.60.120.620">
    <property type="entry name" value="q2cbj1_9rhob like domain"/>
    <property type="match status" value="1"/>
</dbReference>
<dbReference type="InterPro" id="IPR044862">
    <property type="entry name" value="Pro_4_hyd_alph_FE2OG_OXY"/>
</dbReference>
<dbReference type="PROSITE" id="PS51471">
    <property type="entry name" value="FE2OG_OXY"/>
    <property type="match status" value="1"/>
</dbReference>
<dbReference type="EMBL" id="JAESND010000010">
    <property type="protein sequence ID" value="MBM3117480.1"/>
    <property type="molecule type" value="Genomic_DNA"/>
</dbReference>
<gene>
    <name evidence="8" type="ORF">JMJ54_16715</name>
</gene>
<evidence type="ECO:0000256" key="1">
    <source>
        <dbReference type="ARBA" id="ARBA00001961"/>
    </source>
</evidence>
<evidence type="ECO:0000256" key="5">
    <source>
        <dbReference type="ARBA" id="ARBA00023002"/>
    </source>
</evidence>
<dbReference type="Pfam" id="PF13640">
    <property type="entry name" value="2OG-FeII_Oxy_3"/>
    <property type="match status" value="1"/>
</dbReference>
<keyword evidence="2" id="KW-0479">Metal-binding</keyword>
<dbReference type="InterPro" id="IPR051559">
    <property type="entry name" value="HIF_prolyl_hydroxylases"/>
</dbReference>
<dbReference type="PANTHER" id="PTHR12907">
    <property type="entry name" value="EGL NINE HOMOLOG-RELATED"/>
    <property type="match status" value="1"/>
</dbReference>
<organism evidence="8 9">
    <name type="scientific">Jeongeupia naejangsanensis</name>
    <dbReference type="NCBI Taxonomy" id="613195"/>
    <lineage>
        <taxon>Bacteria</taxon>
        <taxon>Pseudomonadati</taxon>
        <taxon>Pseudomonadota</taxon>
        <taxon>Betaproteobacteria</taxon>
        <taxon>Neisseriales</taxon>
        <taxon>Chitinibacteraceae</taxon>
        <taxon>Jeongeupia</taxon>
    </lineage>
</organism>
<evidence type="ECO:0000259" key="7">
    <source>
        <dbReference type="PROSITE" id="PS51471"/>
    </source>
</evidence>
<dbReference type="SMART" id="SM00702">
    <property type="entry name" value="P4Hc"/>
    <property type="match status" value="1"/>
</dbReference>
<evidence type="ECO:0000256" key="2">
    <source>
        <dbReference type="ARBA" id="ARBA00022723"/>
    </source>
</evidence>